<proteinExistence type="predicted"/>
<dbReference type="AlphaFoldDB" id="A0A1I3PI90"/>
<name>A0A1I3PI90_9SPHI</name>
<organism evidence="2 3">
    <name type="scientific">Parapedobacter indicus</name>
    <dbReference type="NCBI Taxonomy" id="1477437"/>
    <lineage>
        <taxon>Bacteria</taxon>
        <taxon>Pseudomonadati</taxon>
        <taxon>Bacteroidota</taxon>
        <taxon>Sphingobacteriia</taxon>
        <taxon>Sphingobacteriales</taxon>
        <taxon>Sphingobacteriaceae</taxon>
        <taxon>Parapedobacter</taxon>
    </lineage>
</organism>
<accession>A0A1I3PI90</accession>
<protein>
    <submittedName>
        <fullName evidence="2">Uncharacterized protein</fullName>
    </submittedName>
</protein>
<dbReference type="Proteomes" id="UP000198670">
    <property type="component" value="Unassembled WGS sequence"/>
</dbReference>
<dbReference type="EMBL" id="FOQO01000008">
    <property type="protein sequence ID" value="SFJ21384.1"/>
    <property type="molecule type" value="Genomic_DNA"/>
</dbReference>
<gene>
    <name evidence="2" type="ORF">SAMN05444682_10861</name>
</gene>
<evidence type="ECO:0000313" key="3">
    <source>
        <dbReference type="Proteomes" id="UP000198670"/>
    </source>
</evidence>
<evidence type="ECO:0000256" key="1">
    <source>
        <dbReference type="SAM" id="MobiDB-lite"/>
    </source>
</evidence>
<evidence type="ECO:0000313" key="2">
    <source>
        <dbReference type="EMBL" id="SFJ21384.1"/>
    </source>
</evidence>
<sequence length="73" mass="8622">MVFLKTNSRPDQVQMYHTDNTLHRVKRYHPSVQFSNHRPTEGKRGIPSGDASFNNTIRQMPDYLFGEYFATWC</sequence>
<feature type="region of interest" description="Disordered" evidence="1">
    <location>
        <begin position="33"/>
        <end position="52"/>
    </location>
</feature>
<keyword evidence="3" id="KW-1185">Reference proteome</keyword>
<reference evidence="2 3" key="1">
    <citation type="submission" date="2016-10" db="EMBL/GenBank/DDBJ databases">
        <authorList>
            <person name="de Groot N.N."/>
        </authorList>
    </citation>
    <scope>NUCLEOTIDE SEQUENCE [LARGE SCALE GENOMIC DNA]</scope>
    <source>
        <strain evidence="2 3">RK1</strain>
    </source>
</reference>